<dbReference type="PROSITE" id="PS50005">
    <property type="entry name" value="TPR"/>
    <property type="match status" value="1"/>
</dbReference>
<gene>
    <name evidence="5" type="ORF">E2F43_02150</name>
</gene>
<name>A0A4R5LUI5_9GAMM</name>
<feature type="transmembrane region" description="Helical" evidence="4">
    <location>
        <begin position="123"/>
        <end position="142"/>
    </location>
</feature>
<keyword evidence="1" id="KW-0677">Repeat</keyword>
<dbReference type="Proteomes" id="UP000295554">
    <property type="component" value="Unassembled WGS sequence"/>
</dbReference>
<reference evidence="5 6" key="1">
    <citation type="submission" date="2019-03" db="EMBL/GenBank/DDBJ databases">
        <title>Seongchinamella monodicae gen. nov., sp. nov., a novel member of the Gammaproteobacteria isolated from a tidal mudflat of beach.</title>
        <authorList>
            <person name="Yang H.G."/>
            <person name="Kang J.W."/>
            <person name="Lee S.D."/>
        </authorList>
    </citation>
    <scope>NUCLEOTIDE SEQUENCE [LARGE SCALE GENOMIC DNA]</scope>
    <source>
        <strain evidence="5 6">GH4-78</strain>
    </source>
</reference>
<evidence type="ECO:0000256" key="1">
    <source>
        <dbReference type="ARBA" id="ARBA00022737"/>
    </source>
</evidence>
<sequence>MFVMQTKRVASIKAYLFLSALVAYVAWLYAPGVNGPYLLDDFSSLGHLPNLGERPEWSFDYAFGDQSGLLGRFVSMSTFVLEAAISDDIVASGKQSNIFLHVLTGVLLAWFLELLLSFTSVRNAGLIAVPFAAIWLVAPLHVSTVLYVVQRMAILATMFSIASLICYLLWRKSQVSGHGHSLYMFACLFFGALAVLSKENGILFIPLILLLELLYLQFEGVGGDIDARIKRIVVFLLVFGIAVMVLVAVIKWDWIQSGYSIREFTLQQRVLTQARALWDYVGQFYHPDMSRLGLFHDDYEVSSSVLQPLSTLTSLLGLAVVLGIFLFSISFKRCRRLVFGPVFFIVAHSLESSILPLELYFEHRNYLPSIGLVILPLVVFVALLRKWPEVGSPLLVWVWIYVLWLSLQASSQVQIWSSSPLLAMQHVNGHPESARANKEYAFQLASAGAGDGALKYSQLAFGVSLKHTAAADESHGDYVLRNIALSCVAGKPLFQAEYEKLGAVEPSRPLGDVNTMSTVVKLRQGDVCPDFDWEGFLDHLAGLYLQTFDTTLASAQMFSALAMLANAQQRWEDAYQYTERFLALSPDSVRGMLMQLHFSTALNRREQADKFIARLQKLQDAGKLNRGEQDTLALYLEN</sequence>
<dbReference type="PANTHER" id="PTHR44227:SF3">
    <property type="entry name" value="PROTEIN O-MANNOSYL-TRANSFERASE TMTC4"/>
    <property type="match status" value="1"/>
</dbReference>
<dbReference type="InterPro" id="IPR052346">
    <property type="entry name" value="O-mannosyl-transferase_TMTC"/>
</dbReference>
<feature type="transmembrane region" description="Helical" evidence="4">
    <location>
        <begin position="12"/>
        <end position="30"/>
    </location>
</feature>
<keyword evidence="2 3" id="KW-0802">TPR repeat</keyword>
<keyword evidence="4" id="KW-0812">Transmembrane</keyword>
<dbReference type="SUPFAM" id="SSF48452">
    <property type="entry name" value="TPR-like"/>
    <property type="match status" value="1"/>
</dbReference>
<dbReference type="InterPro" id="IPR011990">
    <property type="entry name" value="TPR-like_helical_dom_sf"/>
</dbReference>
<dbReference type="AlphaFoldDB" id="A0A4R5LUI5"/>
<feature type="repeat" description="TPR" evidence="3">
    <location>
        <begin position="555"/>
        <end position="588"/>
    </location>
</feature>
<dbReference type="InterPro" id="IPR019734">
    <property type="entry name" value="TPR_rpt"/>
</dbReference>
<comment type="caution">
    <text evidence="5">The sequence shown here is derived from an EMBL/GenBank/DDBJ whole genome shotgun (WGS) entry which is preliminary data.</text>
</comment>
<feature type="transmembrane region" description="Helical" evidence="4">
    <location>
        <begin position="232"/>
        <end position="250"/>
    </location>
</feature>
<keyword evidence="4" id="KW-1133">Transmembrane helix</keyword>
<evidence type="ECO:0000256" key="4">
    <source>
        <dbReference type="SAM" id="Phobius"/>
    </source>
</evidence>
<accession>A0A4R5LUI5</accession>
<evidence type="ECO:0000313" key="5">
    <source>
        <dbReference type="EMBL" id="TDG15064.1"/>
    </source>
</evidence>
<evidence type="ECO:0000313" key="6">
    <source>
        <dbReference type="Proteomes" id="UP000295554"/>
    </source>
</evidence>
<organism evidence="5 6">
    <name type="scientific">Seongchinamella unica</name>
    <dbReference type="NCBI Taxonomy" id="2547392"/>
    <lineage>
        <taxon>Bacteria</taxon>
        <taxon>Pseudomonadati</taxon>
        <taxon>Pseudomonadota</taxon>
        <taxon>Gammaproteobacteria</taxon>
        <taxon>Cellvibrionales</taxon>
        <taxon>Halieaceae</taxon>
        <taxon>Seongchinamella</taxon>
    </lineage>
</organism>
<keyword evidence="4" id="KW-0472">Membrane</keyword>
<feature type="transmembrane region" description="Helical" evidence="4">
    <location>
        <begin position="366"/>
        <end position="384"/>
    </location>
</feature>
<dbReference type="OrthoDB" id="8566379at2"/>
<evidence type="ECO:0000256" key="2">
    <source>
        <dbReference type="ARBA" id="ARBA00022803"/>
    </source>
</evidence>
<proteinExistence type="predicted"/>
<dbReference type="PANTHER" id="PTHR44227">
    <property type="match status" value="1"/>
</dbReference>
<evidence type="ECO:0000256" key="3">
    <source>
        <dbReference type="PROSITE-ProRule" id="PRU00339"/>
    </source>
</evidence>
<feature type="transmembrane region" description="Helical" evidence="4">
    <location>
        <begin position="338"/>
        <end position="360"/>
    </location>
</feature>
<feature type="transmembrane region" description="Helical" evidence="4">
    <location>
        <begin position="203"/>
        <end position="220"/>
    </location>
</feature>
<protein>
    <recommendedName>
        <fullName evidence="7">Tetratricopeptide repeat protein</fullName>
    </recommendedName>
</protein>
<keyword evidence="6" id="KW-1185">Reference proteome</keyword>
<dbReference type="EMBL" id="SMSE01000001">
    <property type="protein sequence ID" value="TDG15064.1"/>
    <property type="molecule type" value="Genomic_DNA"/>
</dbReference>
<evidence type="ECO:0008006" key="7">
    <source>
        <dbReference type="Google" id="ProtNLM"/>
    </source>
</evidence>
<dbReference type="RefSeq" id="WP_133209226.1">
    <property type="nucleotide sequence ID" value="NZ_SMSE01000001.1"/>
</dbReference>
<feature type="transmembrane region" description="Helical" evidence="4">
    <location>
        <begin position="182"/>
        <end position="197"/>
    </location>
</feature>
<feature type="transmembrane region" description="Helical" evidence="4">
    <location>
        <begin position="148"/>
        <end position="170"/>
    </location>
</feature>
<feature type="transmembrane region" description="Helical" evidence="4">
    <location>
        <begin position="396"/>
        <end position="416"/>
    </location>
</feature>
<feature type="transmembrane region" description="Helical" evidence="4">
    <location>
        <begin position="98"/>
        <end position="116"/>
    </location>
</feature>
<feature type="transmembrane region" description="Helical" evidence="4">
    <location>
        <begin position="312"/>
        <end position="331"/>
    </location>
</feature>